<dbReference type="Proteomes" id="UP000789901">
    <property type="component" value="Unassembled WGS sequence"/>
</dbReference>
<protein>
    <submittedName>
        <fullName evidence="2">35626_t:CDS:1</fullName>
    </submittedName>
</protein>
<accession>A0ABN7VXU3</accession>
<reference evidence="2 3" key="1">
    <citation type="submission" date="2021-06" db="EMBL/GenBank/DDBJ databases">
        <authorList>
            <person name="Kallberg Y."/>
            <person name="Tangrot J."/>
            <person name="Rosling A."/>
        </authorList>
    </citation>
    <scope>NUCLEOTIDE SEQUENCE [LARGE SCALE GENOMIC DNA]</scope>
    <source>
        <strain evidence="2 3">120-4 pot B 10/14</strain>
    </source>
</reference>
<feature type="region of interest" description="Disordered" evidence="1">
    <location>
        <begin position="214"/>
        <end position="235"/>
    </location>
</feature>
<sequence>MDNDAVDTTSIREGILFYQDADGNTGYYWDSEVGICAPSLIPTESELWKDQEISGDTPDLDAINYQRIAQRMNLNRKENNFSHNEKFNMNIIDNLSSSQKDYSIEKIESIESLVEPAELIFEPAELLVEPTETLVEPVERMSIYPSTIPESPSSTLVEPVQNLSLNDPSLNDDDNQESFYYDNNNFNLYRQESNNNKVGDNLNDFYDITMDERNVDIEPPSPTSTRDSESYYPTLSQSETEAIAWEYLQHFVGREFQNGSI</sequence>
<evidence type="ECO:0000313" key="2">
    <source>
        <dbReference type="EMBL" id="CAG8804538.1"/>
    </source>
</evidence>
<gene>
    <name evidence="2" type="ORF">GMARGA_LOCUS23882</name>
</gene>
<comment type="caution">
    <text evidence="2">The sequence shown here is derived from an EMBL/GenBank/DDBJ whole genome shotgun (WGS) entry which is preliminary data.</text>
</comment>
<organism evidence="2 3">
    <name type="scientific">Gigaspora margarita</name>
    <dbReference type="NCBI Taxonomy" id="4874"/>
    <lineage>
        <taxon>Eukaryota</taxon>
        <taxon>Fungi</taxon>
        <taxon>Fungi incertae sedis</taxon>
        <taxon>Mucoromycota</taxon>
        <taxon>Glomeromycotina</taxon>
        <taxon>Glomeromycetes</taxon>
        <taxon>Diversisporales</taxon>
        <taxon>Gigasporaceae</taxon>
        <taxon>Gigaspora</taxon>
    </lineage>
</organism>
<dbReference type="EMBL" id="CAJVQB010024616">
    <property type="protein sequence ID" value="CAG8804538.1"/>
    <property type="molecule type" value="Genomic_DNA"/>
</dbReference>
<evidence type="ECO:0000313" key="3">
    <source>
        <dbReference type="Proteomes" id="UP000789901"/>
    </source>
</evidence>
<proteinExistence type="predicted"/>
<keyword evidence="3" id="KW-1185">Reference proteome</keyword>
<evidence type="ECO:0000256" key="1">
    <source>
        <dbReference type="SAM" id="MobiDB-lite"/>
    </source>
</evidence>
<name>A0ABN7VXU3_GIGMA</name>